<dbReference type="PANTHER" id="PTHR23431:SF3">
    <property type="entry name" value="DNA-DIRECTED RNA POLYMERASES I, II, AND III SUBUNIT RPABC5"/>
    <property type="match status" value="1"/>
</dbReference>
<dbReference type="EMBL" id="CP146016">
    <property type="protein sequence ID" value="WWQ59831.1"/>
    <property type="molecule type" value="Genomic_DNA"/>
</dbReference>
<keyword evidence="2 10" id="KW-0240">DNA-directed RNA polymerase</keyword>
<comment type="subunit">
    <text evidence="9">Part of the 13-subunit RNA polymerase complex.</text>
</comment>
<evidence type="ECO:0000256" key="4">
    <source>
        <dbReference type="ARBA" id="ARBA00022679"/>
    </source>
</evidence>
<feature type="binding site" evidence="10">
    <location>
        <position position="7"/>
    </location>
    <ligand>
        <name>Zn(2+)</name>
        <dbReference type="ChEBI" id="CHEBI:29105"/>
    </ligand>
</feature>
<dbReference type="NCBIfam" id="NF003089">
    <property type="entry name" value="PRK04016.1"/>
    <property type="match status" value="1"/>
</dbReference>
<dbReference type="GeneID" id="89337134"/>
<dbReference type="RefSeq" id="WP_338599564.1">
    <property type="nucleotide sequence ID" value="NZ_CP146016.1"/>
</dbReference>
<evidence type="ECO:0000313" key="12">
    <source>
        <dbReference type="Proteomes" id="UP001432202"/>
    </source>
</evidence>
<comment type="subcellular location">
    <subcellularLocation>
        <location evidence="1 10">Cytoplasm</location>
    </subcellularLocation>
</comment>
<keyword evidence="8 10" id="KW-0804">Transcription</keyword>
<keyword evidence="3 10" id="KW-0963">Cytoplasm</keyword>
<comment type="cofactor">
    <cofactor evidence="10">
        <name>Zn(2+)</name>
        <dbReference type="ChEBI" id="CHEBI:29105"/>
    </cofactor>
    <text evidence="10">Binds 1 zinc ion.</text>
</comment>
<dbReference type="GO" id="GO:0005737">
    <property type="term" value="C:cytoplasm"/>
    <property type="evidence" value="ECO:0007669"/>
    <property type="project" value="UniProtKB-SubCell"/>
</dbReference>
<dbReference type="HAMAP" id="MF_00250">
    <property type="entry name" value="RNApol_arch_Rpo10"/>
    <property type="match status" value="1"/>
</dbReference>
<feature type="binding site" evidence="10">
    <location>
        <position position="45"/>
    </location>
    <ligand>
        <name>Zn(2+)</name>
        <dbReference type="ChEBI" id="CHEBI:29105"/>
    </ligand>
</feature>
<dbReference type="Proteomes" id="UP001432202">
    <property type="component" value="Chromosome"/>
</dbReference>
<evidence type="ECO:0000256" key="6">
    <source>
        <dbReference type="ARBA" id="ARBA00022723"/>
    </source>
</evidence>
<evidence type="ECO:0000256" key="9">
    <source>
        <dbReference type="ARBA" id="ARBA00065509"/>
    </source>
</evidence>
<organism evidence="11 12">
    <name type="scientific">Sulfolobus tengchongensis</name>
    <dbReference type="NCBI Taxonomy" id="207809"/>
    <lineage>
        <taxon>Archaea</taxon>
        <taxon>Thermoproteota</taxon>
        <taxon>Thermoprotei</taxon>
        <taxon>Sulfolobales</taxon>
        <taxon>Sulfolobaceae</taxon>
        <taxon>Sulfolobus</taxon>
    </lineage>
</organism>
<protein>
    <recommendedName>
        <fullName evidence="10">DNA-directed RNA polymerase subunit Rpo10</fullName>
        <ecNumber evidence="10">2.7.7.6</ecNumber>
    </recommendedName>
    <alternativeName>
        <fullName evidence="10">DNA-directed RNA polymerase subunit N</fullName>
    </alternativeName>
</protein>
<dbReference type="SUPFAM" id="SSF46924">
    <property type="entry name" value="RNA polymerase subunit RPB10"/>
    <property type="match status" value="1"/>
</dbReference>
<evidence type="ECO:0000256" key="8">
    <source>
        <dbReference type="ARBA" id="ARBA00023163"/>
    </source>
</evidence>
<comment type="similarity">
    <text evidence="10">Belongs to the archaeal Rpo10/eukaryotic RPB10 RNA polymerase subunit family.</text>
</comment>
<comment type="subunit">
    <text evidence="10">Part of the RNA polymerase complex.</text>
</comment>
<evidence type="ECO:0000256" key="3">
    <source>
        <dbReference type="ARBA" id="ARBA00022490"/>
    </source>
</evidence>
<evidence type="ECO:0000313" key="11">
    <source>
        <dbReference type="EMBL" id="WWQ59831.1"/>
    </source>
</evidence>
<dbReference type="GO" id="GO:0000428">
    <property type="term" value="C:DNA-directed RNA polymerase complex"/>
    <property type="evidence" value="ECO:0007669"/>
    <property type="project" value="UniProtKB-KW"/>
</dbReference>
<comment type="catalytic activity">
    <reaction evidence="10">
        <text>RNA(n) + a ribonucleoside 5'-triphosphate = RNA(n+1) + diphosphate</text>
        <dbReference type="Rhea" id="RHEA:21248"/>
        <dbReference type="Rhea" id="RHEA-COMP:14527"/>
        <dbReference type="Rhea" id="RHEA-COMP:17342"/>
        <dbReference type="ChEBI" id="CHEBI:33019"/>
        <dbReference type="ChEBI" id="CHEBI:61557"/>
        <dbReference type="ChEBI" id="CHEBI:140395"/>
        <dbReference type="EC" id="2.7.7.6"/>
    </reaction>
</comment>
<dbReference type="GO" id="GO:0006351">
    <property type="term" value="P:DNA-templated transcription"/>
    <property type="evidence" value="ECO:0007669"/>
    <property type="project" value="UniProtKB-UniRule"/>
</dbReference>
<dbReference type="EC" id="2.7.7.6" evidence="10"/>
<dbReference type="PIRSF" id="PIRSF005653">
    <property type="entry name" value="RNA_pol_N/8_sub"/>
    <property type="match status" value="1"/>
</dbReference>
<dbReference type="GO" id="GO:0003899">
    <property type="term" value="F:DNA-directed RNA polymerase activity"/>
    <property type="evidence" value="ECO:0007669"/>
    <property type="project" value="UniProtKB-UniRule"/>
</dbReference>
<dbReference type="GO" id="GO:0003677">
    <property type="term" value="F:DNA binding"/>
    <property type="evidence" value="ECO:0007669"/>
    <property type="project" value="InterPro"/>
</dbReference>
<feature type="binding site" evidence="10">
    <location>
        <position position="44"/>
    </location>
    <ligand>
        <name>Zn(2+)</name>
        <dbReference type="ChEBI" id="CHEBI:29105"/>
    </ligand>
</feature>
<keyword evidence="5 10" id="KW-0548">Nucleotidyltransferase</keyword>
<keyword evidence="6 10" id="KW-0479">Metal-binding</keyword>
<evidence type="ECO:0000256" key="10">
    <source>
        <dbReference type="HAMAP-Rule" id="MF_00250"/>
    </source>
</evidence>
<dbReference type="InterPro" id="IPR020789">
    <property type="entry name" value="RNA_pol_suN_Zn-BS"/>
</dbReference>
<gene>
    <name evidence="10" type="primary">rpo10</name>
    <name evidence="10" type="synonym">rpoN</name>
    <name evidence="11" type="ORF">V6M85_10155</name>
</gene>
<keyword evidence="7 10" id="KW-0862">Zinc</keyword>
<evidence type="ECO:0000256" key="7">
    <source>
        <dbReference type="ARBA" id="ARBA00022833"/>
    </source>
</evidence>
<dbReference type="Pfam" id="PF01194">
    <property type="entry name" value="RNA_pol_N"/>
    <property type="match status" value="1"/>
</dbReference>
<dbReference type="InterPro" id="IPR000268">
    <property type="entry name" value="RPABC5/Rpb10"/>
</dbReference>
<feature type="binding site" evidence="10">
    <location>
        <position position="10"/>
    </location>
    <ligand>
        <name>Zn(2+)</name>
        <dbReference type="ChEBI" id="CHEBI:29105"/>
    </ligand>
</feature>
<dbReference type="GO" id="GO:0008270">
    <property type="term" value="F:zinc ion binding"/>
    <property type="evidence" value="ECO:0007669"/>
    <property type="project" value="UniProtKB-UniRule"/>
</dbReference>
<dbReference type="InterPro" id="IPR023580">
    <property type="entry name" value="RNA_pol_su_RPB10"/>
</dbReference>
<sequence length="66" mass="7661">MMIPVRCFTCGSLIADKWEPFIARVNAGDHPAKVLDELGVKRYCCRRMFLSHIDIINEVIHYTRPI</sequence>
<proteinExistence type="inferred from homology"/>
<keyword evidence="12" id="KW-1185">Reference proteome</keyword>
<dbReference type="AlphaFoldDB" id="A0AAX4L136"/>
<name>A0AAX4L136_9CREN</name>
<dbReference type="PROSITE" id="PS01112">
    <property type="entry name" value="RNA_POL_N_8KD"/>
    <property type="match status" value="1"/>
</dbReference>
<evidence type="ECO:0000256" key="1">
    <source>
        <dbReference type="ARBA" id="ARBA00004496"/>
    </source>
</evidence>
<dbReference type="PANTHER" id="PTHR23431">
    <property type="entry name" value="DNA-DIRECTED RNA POLYMERASES I, II, AND III SUBUNIT RPABC5 FAMILY MEMBER"/>
    <property type="match status" value="1"/>
</dbReference>
<keyword evidence="4 10" id="KW-0808">Transferase</keyword>
<accession>A0AAX4L136</accession>
<reference evidence="11 12" key="1">
    <citation type="submission" date="2024-02" db="EMBL/GenBank/DDBJ databases">
        <title>STSV induces naive adaptation in Sulfolobus.</title>
        <authorList>
            <person name="Xiang X."/>
            <person name="Song M."/>
        </authorList>
    </citation>
    <scope>NUCLEOTIDE SEQUENCE [LARGE SCALE GENOMIC DNA]</scope>
    <source>
        <strain evidence="11 12">RT2</strain>
    </source>
</reference>
<dbReference type="FunFam" id="1.10.10.60:FF:000335">
    <property type="entry name" value="DNA-directed RNA polymerase subunit N, putative"/>
    <property type="match status" value="1"/>
</dbReference>
<evidence type="ECO:0000256" key="2">
    <source>
        <dbReference type="ARBA" id="ARBA00022478"/>
    </source>
</evidence>
<dbReference type="Gene3D" id="1.10.10.60">
    <property type="entry name" value="Homeodomain-like"/>
    <property type="match status" value="1"/>
</dbReference>
<comment type="function">
    <text evidence="10">DNA-dependent RNA polymerase (RNAP) catalyzes the transcription of DNA into RNA using the four ribonucleoside triphosphates as substrates.</text>
</comment>
<evidence type="ECO:0000256" key="5">
    <source>
        <dbReference type="ARBA" id="ARBA00022695"/>
    </source>
</evidence>